<dbReference type="InterPro" id="IPR017907">
    <property type="entry name" value="Znf_RING_CS"/>
</dbReference>
<keyword evidence="8" id="KW-0963">Cytoplasm</keyword>
<keyword evidence="14" id="KW-0862">Zinc</keyword>
<dbReference type="EMBL" id="JAATJU010021400">
    <property type="protein sequence ID" value="KAH0513780.1"/>
    <property type="molecule type" value="Genomic_DNA"/>
</dbReference>
<comment type="function">
    <text evidence="19">E3 ubiquitin-protein ligase that mediates the ubiquitination of ATP6V0C and targets it to degradation via the ubiquitin-proteasome pathway. Also plays a role in the inhibition of TLR-triggered innate immune response by mediating 'Lys'-48-linked ubiquitination and subsequent degradation of NF-kappa-B component RELA.</text>
</comment>
<comment type="catalytic activity">
    <reaction evidence="1">
        <text>S-ubiquitinyl-[E2 ubiquitin-conjugating enzyme]-L-cysteine + [acceptor protein]-L-lysine = [E2 ubiquitin-conjugating enzyme]-L-cysteine + N(6)-ubiquitinyl-[acceptor protein]-L-lysine.</text>
        <dbReference type="EC" id="2.3.2.27"/>
    </reaction>
</comment>
<dbReference type="UniPathway" id="UPA00143"/>
<dbReference type="SMART" id="SM00184">
    <property type="entry name" value="RING"/>
    <property type="match status" value="1"/>
</dbReference>
<dbReference type="PROSITE" id="PS00518">
    <property type="entry name" value="ZF_RING_1"/>
    <property type="match status" value="1"/>
</dbReference>
<evidence type="ECO:0000256" key="19">
    <source>
        <dbReference type="ARBA" id="ARBA00058124"/>
    </source>
</evidence>
<dbReference type="PANTHER" id="PTHR46675:SF2">
    <property type="entry name" value="E3 UBIQUITIN-PROTEIN LIGASE RNF182"/>
    <property type="match status" value="1"/>
</dbReference>
<keyword evidence="11" id="KW-0479">Metal-binding</keyword>
<evidence type="ECO:0000256" key="13">
    <source>
        <dbReference type="ARBA" id="ARBA00022786"/>
    </source>
</evidence>
<dbReference type="CDD" id="cd16555">
    <property type="entry name" value="RING-HC_RNF182"/>
    <property type="match status" value="1"/>
</dbReference>
<dbReference type="FunFam" id="3.30.40.10:FF:000319">
    <property type="entry name" value="E3 ubiquitin-protein ligase RNF182"/>
    <property type="match status" value="1"/>
</dbReference>
<evidence type="ECO:0000256" key="10">
    <source>
        <dbReference type="ARBA" id="ARBA00022692"/>
    </source>
</evidence>
<evidence type="ECO:0000256" key="12">
    <source>
        <dbReference type="ARBA" id="ARBA00022771"/>
    </source>
</evidence>
<feature type="domain" description="RING-type" evidence="22">
    <location>
        <begin position="20"/>
        <end position="68"/>
    </location>
</feature>
<dbReference type="Proteomes" id="UP000710432">
    <property type="component" value="Unassembled WGS sequence"/>
</dbReference>
<evidence type="ECO:0000256" key="11">
    <source>
        <dbReference type="ARBA" id="ARBA00022723"/>
    </source>
</evidence>
<organism evidence="24 25">
    <name type="scientific">Microtus ochrogaster</name>
    <name type="common">Prairie vole</name>
    <dbReference type="NCBI Taxonomy" id="79684"/>
    <lineage>
        <taxon>Eukaryota</taxon>
        <taxon>Metazoa</taxon>
        <taxon>Chordata</taxon>
        <taxon>Craniata</taxon>
        <taxon>Vertebrata</taxon>
        <taxon>Euteleostomi</taxon>
        <taxon>Mammalia</taxon>
        <taxon>Eutheria</taxon>
        <taxon>Euarchontoglires</taxon>
        <taxon>Glires</taxon>
        <taxon>Rodentia</taxon>
        <taxon>Myomorpha</taxon>
        <taxon>Muroidea</taxon>
        <taxon>Cricetidae</taxon>
        <taxon>Arvicolinae</taxon>
        <taxon>Microtus</taxon>
    </lineage>
</organism>
<comment type="subcellular location">
    <subcellularLocation>
        <location evidence="3">Cytoplasm</location>
    </subcellularLocation>
    <subcellularLocation>
        <location evidence="2">Membrane</location>
        <topology evidence="2">Multi-pass membrane protein</topology>
    </subcellularLocation>
</comment>
<dbReference type="EC" id="2.3.2.27" evidence="6"/>
<keyword evidence="12 20" id="KW-0863">Zinc-finger</keyword>
<dbReference type="SUPFAM" id="SSF57850">
    <property type="entry name" value="RING/U-box"/>
    <property type="match status" value="1"/>
</dbReference>
<dbReference type="AlphaFoldDB" id="A0A8J6GMA5"/>
<dbReference type="Gene3D" id="2.60.40.10">
    <property type="entry name" value="Immunoglobulins"/>
    <property type="match status" value="1"/>
</dbReference>
<keyword evidence="13" id="KW-0833">Ubl conjugation pathway</keyword>
<evidence type="ECO:0000313" key="25">
    <source>
        <dbReference type="Proteomes" id="UP000710432"/>
    </source>
</evidence>
<dbReference type="InterPro" id="IPR013083">
    <property type="entry name" value="Znf_RING/FYVE/PHD"/>
</dbReference>
<dbReference type="InterPro" id="IPR036179">
    <property type="entry name" value="Ig-like_dom_sf"/>
</dbReference>
<feature type="transmembrane region" description="Helical" evidence="21">
    <location>
        <begin position="212"/>
        <end position="231"/>
    </location>
</feature>
<evidence type="ECO:0000313" key="24">
    <source>
        <dbReference type="EMBL" id="KAH0513780.1"/>
    </source>
</evidence>
<evidence type="ECO:0000256" key="4">
    <source>
        <dbReference type="ARBA" id="ARBA00004906"/>
    </source>
</evidence>
<dbReference type="GO" id="GO:0016020">
    <property type="term" value="C:membrane"/>
    <property type="evidence" value="ECO:0007669"/>
    <property type="project" value="UniProtKB-SubCell"/>
</dbReference>
<gene>
    <name evidence="24" type="ORF">LTLLF_137390</name>
</gene>
<name>A0A8J6GMA5_MICOH</name>
<keyword evidence="10 21" id="KW-0812">Transmembrane</keyword>
<evidence type="ECO:0000256" key="14">
    <source>
        <dbReference type="ARBA" id="ARBA00022833"/>
    </source>
</evidence>
<comment type="caution">
    <text evidence="24">The sequence shown here is derived from an EMBL/GenBank/DDBJ whole genome shotgun (WGS) entry which is preliminary data.</text>
</comment>
<dbReference type="InterPro" id="IPR013106">
    <property type="entry name" value="Ig_V-set"/>
</dbReference>
<evidence type="ECO:0000256" key="6">
    <source>
        <dbReference type="ARBA" id="ARBA00012483"/>
    </source>
</evidence>
<dbReference type="Gene3D" id="3.30.40.10">
    <property type="entry name" value="Zinc/RING finger domain, C3HC4 (zinc finger)"/>
    <property type="match status" value="1"/>
</dbReference>
<keyword evidence="9" id="KW-0808">Transferase</keyword>
<keyword evidence="16 21" id="KW-0472">Membrane</keyword>
<evidence type="ECO:0000256" key="15">
    <source>
        <dbReference type="ARBA" id="ARBA00022989"/>
    </source>
</evidence>
<evidence type="ECO:0000256" key="3">
    <source>
        <dbReference type="ARBA" id="ARBA00004496"/>
    </source>
</evidence>
<evidence type="ECO:0000259" key="22">
    <source>
        <dbReference type="PROSITE" id="PS50089"/>
    </source>
</evidence>
<feature type="transmembrane region" description="Helical" evidence="21">
    <location>
        <begin position="365"/>
        <end position="383"/>
    </location>
</feature>
<evidence type="ECO:0000256" key="5">
    <source>
        <dbReference type="ARBA" id="ARBA00011482"/>
    </source>
</evidence>
<dbReference type="PROSITE" id="PS50089">
    <property type="entry name" value="ZF_RING_2"/>
    <property type="match status" value="1"/>
</dbReference>
<evidence type="ECO:0000256" key="1">
    <source>
        <dbReference type="ARBA" id="ARBA00000900"/>
    </source>
</evidence>
<dbReference type="InterPro" id="IPR047986">
    <property type="entry name" value="RNF182_RING-HC"/>
</dbReference>
<dbReference type="InterPro" id="IPR003599">
    <property type="entry name" value="Ig_sub"/>
</dbReference>
<comment type="subunit">
    <text evidence="5">Interacts with ATP6V0C.</text>
</comment>
<dbReference type="InterPro" id="IPR001841">
    <property type="entry name" value="Znf_RING"/>
</dbReference>
<evidence type="ECO:0000256" key="16">
    <source>
        <dbReference type="ARBA" id="ARBA00023136"/>
    </source>
</evidence>
<evidence type="ECO:0000256" key="9">
    <source>
        <dbReference type="ARBA" id="ARBA00022679"/>
    </source>
</evidence>
<evidence type="ECO:0000256" key="21">
    <source>
        <dbReference type="SAM" id="Phobius"/>
    </source>
</evidence>
<protein>
    <recommendedName>
        <fullName evidence="7">E3 ubiquitin-protein ligase RNF182</fullName>
        <ecNumber evidence="6">2.3.2.27</ecNumber>
    </recommendedName>
    <alternativeName>
        <fullName evidence="18">RING finger protein 182</fullName>
    </alternativeName>
    <alternativeName>
        <fullName evidence="17">RING-type E3 ubiquitin transferase RNF182</fullName>
    </alternativeName>
</protein>
<accession>A0A8J6GMA5</accession>
<evidence type="ECO:0000256" key="8">
    <source>
        <dbReference type="ARBA" id="ARBA00022490"/>
    </source>
</evidence>
<dbReference type="SMART" id="SM00409">
    <property type="entry name" value="IG"/>
    <property type="match status" value="1"/>
</dbReference>
<evidence type="ECO:0000256" key="2">
    <source>
        <dbReference type="ARBA" id="ARBA00004141"/>
    </source>
</evidence>
<dbReference type="GO" id="GO:0016567">
    <property type="term" value="P:protein ubiquitination"/>
    <property type="evidence" value="ECO:0007669"/>
    <property type="project" value="UniProtKB-UniPathway"/>
</dbReference>
<dbReference type="PROSITE" id="PS50835">
    <property type="entry name" value="IG_LIKE"/>
    <property type="match status" value="1"/>
</dbReference>
<proteinExistence type="predicted"/>
<sequence length="425" mass="47084">MASQPPEEPVESQVSDELECKICYNRYNLKQRKPKVLECCHRVCAKCLYKIIDFGDSPQGVIVCPFCRFETCLPDDEVSSLPDDNNILVNLTCGSKGKKCLPENPTELLLTPKRLASLVSPSHTSSNCLVITIMEVQRESSPSLSSTPVVEFYRPASFDSVTTVSHNWTVWNCTSLLFQTSIRVLVWLLGLLYFSSLPLGIYLLVSKKVTLGVVFVSLVPSSLVILMVYGFCQCVCHEFLDSCSLAPAMAMREVTVACSETADLPCPAPWDPQLSYEVSWAKLSEGGNERLELPQSRQNDSFEDPRTRSYSLTIQNTTVCSSGIYRCALQELGGQRNFSGTVALKVTGCPKEAAESLFRKYRAEAVLLFSLVIFYLTLIIFTCKFARLQSIFPDISKPGSEQAFLPVTSPSKHSGPVTLPKTETV</sequence>
<dbReference type="GO" id="GO:0061630">
    <property type="term" value="F:ubiquitin protein ligase activity"/>
    <property type="evidence" value="ECO:0007669"/>
    <property type="project" value="UniProtKB-EC"/>
</dbReference>
<dbReference type="SUPFAM" id="SSF48726">
    <property type="entry name" value="Immunoglobulin"/>
    <property type="match status" value="1"/>
</dbReference>
<keyword evidence="15 21" id="KW-1133">Transmembrane helix</keyword>
<comment type="pathway">
    <text evidence="4">Protein modification; protein ubiquitination.</text>
</comment>
<reference evidence="24" key="1">
    <citation type="submission" date="2020-03" db="EMBL/GenBank/DDBJ databases">
        <title>Studies in the Genomics of Life Span.</title>
        <authorList>
            <person name="Glass D."/>
        </authorList>
    </citation>
    <scope>NUCLEOTIDE SEQUENCE</scope>
    <source>
        <strain evidence="24">LTLLF</strain>
        <tissue evidence="24">Muscle</tissue>
    </source>
</reference>
<evidence type="ECO:0000256" key="17">
    <source>
        <dbReference type="ARBA" id="ARBA00030086"/>
    </source>
</evidence>
<feature type="domain" description="Ig-like" evidence="23">
    <location>
        <begin position="247"/>
        <end position="347"/>
    </location>
</feature>
<feature type="transmembrane region" description="Helical" evidence="21">
    <location>
        <begin position="184"/>
        <end position="205"/>
    </location>
</feature>
<dbReference type="PANTHER" id="PTHR46675">
    <property type="entry name" value="E3 UBIQUITIN-PROTEIN LIGASE RNF182"/>
    <property type="match status" value="1"/>
</dbReference>
<dbReference type="Pfam" id="PF07686">
    <property type="entry name" value="V-set"/>
    <property type="match status" value="1"/>
</dbReference>
<dbReference type="InterPro" id="IPR007110">
    <property type="entry name" value="Ig-like_dom"/>
</dbReference>
<evidence type="ECO:0000256" key="18">
    <source>
        <dbReference type="ARBA" id="ARBA00031239"/>
    </source>
</evidence>
<evidence type="ECO:0000256" key="7">
    <source>
        <dbReference type="ARBA" id="ARBA00014050"/>
    </source>
</evidence>
<evidence type="ECO:0000259" key="23">
    <source>
        <dbReference type="PROSITE" id="PS50835"/>
    </source>
</evidence>
<dbReference type="GO" id="GO:0005737">
    <property type="term" value="C:cytoplasm"/>
    <property type="evidence" value="ECO:0007669"/>
    <property type="project" value="UniProtKB-SubCell"/>
</dbReference>
<dbReference type="GO" id="GO:0008270">
    <property type="term" value="F:zinc ion binding"/>
    <property type="evidence" value="ECO:0007669"/>
    <property type="project" value="UniProtKB-KW"/>
</dbReference>
<evidence type="ECO:0000256" key="20">
    <source>
        <dbReference type="PROSITE-ProRule" id="PRU00175"/>
    </source>
</evidence>
<dbReference type="InterPro" id="IPR042285">
    <property type="entry name" value="RNF182"/>
</dbReference>
<dbReference type="InterPro" id="IPR013783">
    <property type="entry name" value="Ig-like_fold"/>
</dbReference>